<keyword evidence="4 12" id="KW-0489">Methyltransferase</keyword>
<evidence type="ECO:0000256" key="8">
    <source>
        <dbReference type="ARBA" id="ARBA00049348"/>
    </source>
</evidence>
<proteinExistence type="inferred from homology"/>
<dbReference type="SUPFAM" id="SSF46767">
    <property type="entry name" value="Methylated DNA-protein cysteine methyltransferase, C-terminal domain"/>
    <property type="match status" value="1"/>
</dbReference>
<dbReference type="InterPro" id="IPR008332">
    <property type="entry name" value="MethylG_MeTrfase_N"/>
</dbReference>
<comment type="catalytic activity">
    <reaction evidence="1">
        <text>a 4-O-methyl-thymidine in DNA + L-cysteinyl-[protein] = a thymidine in DNA + S-methyl-L-cysteinyl-[protein]</text>
        <dbReference type="Rhea" id="RHEA:53428"/>
        <dbReference type="Rhea" id="RHEA-COMP:10131"/>
        <dbReference type="Rhea" id="RHEA-COMP:10132"/>
        <dbReference type="Rhea" id="RHEA-COMP:13555"/>
        <dbReference type="Rhea" id="RHEA-COMP:13556"/>
        <dbReference type="ChEBI" id="CHEBI:29950"/>
        <dbReference type="ChEBI" id="CHEBI:82612"/>
        <dbReference type="ChEBI" id="CHEBI:137386"/>
        <dbReference type="ChEBI" id="CHEBI:137387"/>
        <dbReference type="EC" id="2.1.1.63"/>
    </reaction>
</comment>
<comment type="similarity">
    <text evidence="2">Belongs to the MGMT family.</text>
</comment>
<evidence type="ECO:0000256" key="4">
    <source>
        <dbReference type="ARBA" id="ARBA00022603"/>
    </source>
</evidence>
<dbReference type="Pfam" id="PF01035">
    <property type="entry name" value="DNA_binding_1"/>
    <property type="match status" value="1"/>
</dbReference>
<dbReference type="GO" id="GO:0032259">
    <property type="term" value="P:methylation"/>
    <property type="evidence" value="ECO:0007669"/>
    <property type="project" value="UniProtKB-KW"/>
</dbReference>
<accession>A0AAE4QZ76</accession>
<comment type="caution">
    <text evidence="12">The sequence shown here is derived from an EMBL/GenBank/DDBJ whole genome shotgun (WGS) entry which is preliminary data.</text>
</comment>
<evidence type="ECO:0000256" key="5">
    <source>
        <dbReference type="ARBA" id="ARBA00022679"/>
    </source>
</evidence>
<organism evidence="12 13">
    <name type="scientific">Dietzia maris</name>
    <dbReference type="NCBI Taxonomy" id="37915"/>
    <lineage>
        <taxon>Bacteria</taxon>
        <taxon>Bacillati</taxon>
        <taxon>Actinomycetota</taxon>
        <taxon>Actinomycetes</taxon>
        <taxon>Mycobacteriales</taxon>
        <taxon>Dietziaceae</taxon>
        <taxon>Dietzia</taxon>
    </lineage>
</organism>
<name>A0AAE4QZ76_9ACTN</name>
<reference evidence="12" key="1">
    <citation type="submission" date="2023-10" db="EMBL/GenBank/DDBJ databases">
        <title>Development of a sustainable strategy for remediation of hydrocarbon-contaminated territories based on the waste exchange concept.</title>
        <authorList>
            <person name="Krivoruchko A."/>
        </authorList>
    </citation>
    <scope>NUCLEOTIDE SEQUENCE</scope>
    <source>
        <strain evidence="12">IEGM 1175</strain>
    </source>
</reference>
<dbReference type="InterPro" id="IPR036217">
    <property type="entry name" value="MethylDNA_cys_MeTrfase_DNAb"/>
</dbReference>
<evidence type="ECO:0000256" key="6">
    <source>
        <dbReference type="ARBA" id="ARBA00022763"/>
    </source>
</evidence>
<dbReference type="PANTHER" id="PTHR10815">
    <property type="entry name" value="METHYLATED-DNA--PROTEIN-CYSTEINE METHYLTRANSFERASE"/>
    <property type="match status" value="1"/>
</dbReference>
<dbReference type="Pfam" id="PF02870">
    <property type="entry name" value="Methyltransf_1N"/>
    <property type="match status" value="1"/>
</dbReference>
<evidence type="ECO:0000256" key="3">
    <source>
        <dbReference type="ARBA" id="ARBA00011918"/>
    </source>
</evidence>
<dbReference type="EC" id="2.1.1.63" evidence="3"/>
<dbReference type="Gene3D" id="1.10.10.10">
    <property type="entry name" value="Winged helix-like DNA-binding domain superfamily/Winged helix DNA-binding domain"/>
    <property type="match status" value="1"/>
</dbReference>
<feature type="domain" description="Methylated-DNA-[protein]-cysteine S-methyltransferase DNA binding" evidence="10">
    <location>
        <begin position="146"/>
        <end position="224"/>
    </location>
</feature>
<dbReference type="Proteomes" id="UP001185873">
    <property type="component" value="Unassembled WGS sequence"/>
</dbReference>
<feature type="compositionally biased region" description="Basic and acidic residues" evidence="9">
    <location>
        <begin position="1"/>
        <end position="10"/>
    </location>
</feature>
<dbReference type="EMBL" id="JAWLKJ010000002">
    <property type="protein sequence ID" value="MDV6299198.1"/>
    <property type="molecule type" value="Genomic_DNA"/>
</dbReference>
<feature type="region of interest" description="Disordered" evidence="9">
    <location>
        <begin position="1"/>
        <end position="22"/>
    </location>
</feature>
<evidence type="ECO:0000256" key="2">
    <source>
        <dbReference type="ARBA" id="ARBA00008711"/>
    </source>
</evidence>
<dbReference type="CDD" id="cd06445">
    <property type="entry name" value="ATase"/>
    <property type="match status" value="1"/>
</dbReference>
<keyword evidence="6" id="KW-0227">DNA damage</keyword>
<dbReference type="InterPro" id="IPR014048">
    <property type="entry name" value="MethylDNA_cys_MeTrfase_DNA-bd"/>
</dbReference>
<evidence type="ECO:0000313" key="12">
    <source>
        <dbReference type="EMBL" id="MDV6299198.1"/>
    </source>
</evidence>
<evidence type="ECO:0000256" key="9">
    <source>
        <dbReference type="SAM" id="MobiDB-lite"/>
    </source>
</evidence>
<dbReference type="InterPro" id="IPR036388">
    <property type="entry name" value="WH-like_DNA-bd_sf"/>
</dbReference>
<evidence type="ECO:0000313" key="13">
    <source>
        <dbReference type="Proteomes" id="UP001185873"/>
    </source>
</evidence>
<dbReference type="AlphaFoldDB" id="A0AAE4QZ76"/>
<sequence>MTDPMHDPAAHDPAVLDPTADDPAITEAGVASLLRSAPADTTRLRDRLARDAEREGLVDVAYRPVDTPIGGLLLAASPAGLVYVAFEVEDSGVVLEMLADRVGPRILGAPAESPVLDAAAAQIDQYLDGRRREFDLPLDTRLARGFRGEVQQHLSRVGYGRTATYREIAADLDRPGAVRAVGSACATNPLPLVWPCHRILRSDGGLGGYRGGLAAKQRLLEMESAA</sequence>
<dbReference type="Gene3D" id="3.30.160.70">
    <property type="entry name" value="Methylated DNA-protein cysteine methyltransferase domain"/>
    <property type="match status" value="1"/>
</dbReference>
<evidence type="ECO:0000259" key="10">
    <source>
        <dbReference type="Pfam" id="PF01035"/>
    </source>
</evidence>
<feature type="domain" description="Methylguanine DNA methyltransferase ribonuclease-like" evidence="11">
    <location>
        <begin position="62"/>
        <end position="140"/>
    </location>
</feature>
<dbReference type="RefSeq" id="WP_317469750.1">
    <property type="nucleotide sequence ID" value="NZ_JAWLKJ010000002.1"/>
</dbReference>
<dbReference type="InterPro" id="IPR036631">
    <property type="entry name" value="MGMT_N_sf"/>
</dbReference>
<dbReference type="FunFam" id="1.10.10.10:FF:000214">
    <property type="entry name" value="Methylated-DNA--protein-cysteine methyltransferase"/>
    <property type="match status" value="1"/>
</dbReference>
<evidence type="ECO:0000256" key="7">
    <source>
        <dbReference type="ARBA" id="ARBA00023204"/>
    </source>
</evidence>
<dbReference type="GO" id="GO:0006281">
    <property type="term" value="P:DNA repair"/>
    <property type="evidence" value="ECO:0007669"/>
    <property type="project" value="UniProtKB-KW"/>
</dbReference>
<keyword evidence="5 12" id="KW-0808">Transferase</keyword>
<keyword evidence="7" id="KW-0234">DNA repair</keyword>
<evidence type="ECO:0000259" key="11">
    <source>
        <dbReference type="Pfam" id="PF02870"/>
    </source>
</evidence>
<dbReference type="GO" id="GO:0003908">
    <property type="term" value="F:methylated-DNA-[protein]-cysteine S-methyltransferase activity"/>
    <property type="evidence" value="ECO:0007669"/>
    <property type="project" value="UniProtKB-EC"/>
</dbReference>
<dbReference type="SUPFAM" id="SSF53155">
    <property type="entry name" value="Methylated DNA-protein cysteine methyltransferase domain"/>
    <property type="match status" value="1"/>
</dbReference>
<gene>
    <name evidence="12" type="ORF">R3P82_08725</name>
</gene>
<dbReference type="NCBIfam" id="TIGR00589">
    <property type="entry name" value="ogt"/>
    <property type="match status" value="1"/>
</dbReference>
<evidence type="ECO:0000256" key="1">
    <source>
        <dbReference type="ARBA" id="ARBA00001286"/>
    </source>
</evidence>
<protein>
    <recommendedName>
        <fullName evidence="3">methylated-DNA--[protein]-cysteine S-methyltransferase</fullName>
        <ecNumber evidence="3">2.1.1.63</ecNumber>
    </recommendedName>
</protein>
<dbReference type="PANTHER" id="PTHR10815:SF13">
    <property type="entry name" value="METHYLATED-DNA--PROTEIN-CYSTEINE METHYLTRANSFERASE"/>
    <property type="match status" value="1"/>
</dbReference>
<comment type="catalytic activity">
    <reaction evidence="8">
        <text>a 6-O-methyl-2'-deoxyguanosine in DNA + L-cysteinyl-[protein] = S-methyl-L-cysteinyl-[protein] + a 2'-deoxyguanosine in DNA</text>
        <dbReference type="Rhea" id="RHEA:24000"/>
        <dbReference type="Rhea" id="RHEA-COMP:10131"/>
        <dbReference type="Rhea" id="RHEA-COMP:10132"/>
        <dbReference type="Rhea" id="RHEA-COMP:11367"/>
        <dbReference type="Rhea" id="RHEA-COMP:11368"/>
        <dbReference type="ChEBI" id="CHEBI:29950"/>
        <dbReference type="ChEBI" id="CHEBI:82612"/>
        <dbReference type="ChEBI" id="CHEBI:85445"/>
        <dbReference type="ChEBI" id="CHEBI:85448"/>
        <dbReference type="EC" id="2.1.1.63"/>
    </reaction>
</comment>